<comment type="caution">
    <text evidence="2">The sequence shown here is derived from an EMBL/GenBank/DDBJ whole genome shotgun (WGS) entry which is preliminary data.</text>
</comment>
<reference evidence="2" key="1">
    <citation type="submission" date="2020-08" db="EMBL/GenBank/DDBJ databases">
        <title>Multicomponent nature underlies the extraordinary mechanical properties of spider dragline silk.</title>
        <authorList>
            <person name="Kono N."/>
            <person name="Nakamura H."/>
            <person name="Mori M."/>
            <person name="Yoshida Y."/>
            <person name="Ohtoshi R."/>
            <person name="Malay A.D."/>
            <person name="Moran D.A.P."/>
            <person name="Tomita M."/>
            <person name="Numata K."/>
            <person name="Arakawa K."/>
        </authorList>
    </citation>
    <scope>NUCLEOTIDE SEQUENCE</scope>
</reference>
<dbReference type="AlphaFoldDB" id="A0A8X6PD65"/>
<feature type="compositionally biased region" description="Polar residues" evidence="1">
    <location>
        <begin position="1"/>
        <end position="12"/>
    </location>
</feature>
<evidence type="ECO:0000256" key="1">
    <source>
        <dbReference type="SAM" id="MobiDB-lite"/>
    </source>
</evidence>
<keyword evidence="3" id="KW-1185">Reference proteome</keyword>
<accession>A0A8X6PD65</accession>
<dbReference type="Proteomes" id="UP000887013">
    <property type="component" value="Unassembled WGS sequence"/>
</dbReference>
<organism evidence="2 3">
    <name type="scientific">Nephila pilipes</name>
    <name type="common">Giant wood spider</name>
    <name type="synonym">Nephila maculata</name>
    <dbReference type="NCBI Taxonomy" id="299642"/>
    <lineage>
        <taxon>Eukaryota</taxon>
        <taxon>Metazoa</taxon>
        <taxon>Ecdysozoa</taxon>
        <taxon>Arthropoda</taxon>
        <taxon>Chelicerata</taxon>
        <taxon>Arachnida</taxon>
        <taxon>Araneae</taxon>
        <taxon>Araneomorphae</taxon>
        <taxon>Entelegynae</taxon>
        <taxon>Araneoidea</taxon>
        <taxon>Nephilidae</taxon>
        <taxon>Nephila</taxon>
    </lineage>
</organism>
<feature type="compositionally biased region" description="Basic and acidic residues" evidence="1">
    <location>
        <begin position="21"/>
        <end position="32"/>
    </location>
</feature>
<evidence type="ECO:0000313" key="2">
    <source>
        <dbReference type="EMBL" id="GFT58748.1"/>
    </source>
</evidence>
<proteinExistence type="predicted"/>
<name>A0A8X6PD65_NEPPI</name>
<protein>
    <submittedName>
        <fullName evidence="2">Uncharacterized protein</fullName>
    </submittedName>
</protein>
<feature type="region of interest" description="Disordered" evidence="1">
    <location>
        <begin position="1"/>
        <end position="32"/>
    </location>
</feature>
<gene>
    <name evidence="2" type="ORF">NPIL_115831</name>
</gene>
<dbReference type="EMBL" id="BMAW01113775">
    <property type="protein sequence ID" value="GFT58748.1"/>
    <property type="molecule type" value="Genomic_DNA"/>
</dbReference>
<sequence>MQGSSSETNSWHGLSESIESDSEKFDELRSTTEPKISSRDVKRWACSDANNVKTLLPLVGVGLPIGKTMVCGAPVVPPNSSWWTYGIAIPAVILEPGLSMPEHYLINHNLERNRNESERAYGYLRAQATESQCLIPVASGKCRVAPLKPAPDCN</sequence>
<evidence type="ECO:0000313" key="3">
    <source>
        <dbReference type="Proteomes" id="UP000887013"/>
    </source>
</evidence>